<dbReference type="PANTHER" id="PTHR13420:SF7">
    <property type="entry name" value="UPF0235 PROTEIN C15ORF40"/>
    <property type="match status" value="1"/>
</dbReference>
<reference evidence="4" key="1">
    <citation type="journal article" date="2011" name="Stand. Genomic Sci.">
        <title>Genome sequence of the filamentous, gliding Thiothrix nivea neotype strain (JP2(T)).</title>
        <authorList>
            <person name="Lapidus A."/>
            <person name="Nolan M."/>
            <person name="Lucas S."/>
            <person name="Glavina Del Rio T."/>
            <person name="Tice H."/>
            <person name="Cheng J.F."/>
            <person name="Tapia R."/>
            <person name="Han C."/>
            <person name="Goodwin L."/>
            <person name="Pitluck S."/>
            <person name="Liolios K."/>
            <person name="Pagani I."/>
            <person name="Ivanova N."/>
            <person name="Huntemann M."/>
            <person name="Mavromatis K."/>
            <person name="Mikhailova N."/>
            <person name="Pati A."/>
            <person name="Chen A."/>
            <person name="Palaniappan K."/>
            <person name="Land M."/>
            <person name="Brambilla E.M."/>
            <person name="Rohde M."/>
            <person name="Abt B."/>
            <person name="Verbarg S."/>
            <person name="Goker M."/>
            <person name="Bristow J."/>
            <person name="Eisen J.A."/>
            <person name="Markowitz V."/>
            <person name="Hugenholtz P."/>
            <person name="Kyrpides N.C."/>
            <person name="Klenk H.P."/>
            <person name="Woyke T."/>
        </authorList>
    </citation>
    <scope>NUCLEOTIDE SEQUENCE [LARGE SCALE GENOMIC DNA]</scope>
    <source>
        <strain evidence="4">ATCC 35100 / DSM 5205 / JP2</strain>
    </source>
</reference>
<sequence length="96" mass="10804">MADFYRWEDDTLHLFIKVQPKASKDEFADIQEDRIRIRITAPPVDGKANQHLVKFLAKAFGVAKSKVQIISGETGRNKHVCVEDPLSLPADITKEG</sequence>
<dbReference type="Proteomes" id="UP000005317">
    <property type="component" value="Unassembled WGS sequence"/>
</dbReference>
<dbReference type="Gene3D" id="3.30.1200.10">
    <property type="entry name" value="YggU-like"/>
    <property type="match status" value="1"/>
</dbReference>
<accession>A0A656HIM5</accession>
<dbReference type="EMBL" id="JH651384">
    <property type="protein sequence ID" value="EIJ35346.1"/>
    <property type="molecule type" value="Genomic_DNA"/>
</dbReference>
<dbReference type="HAMAP" id="MF_00634">
    <property type="entry name" value="UPF0235"/>
    <property type="match status" value="1"/>
</dbReference>
<keyword evidence="4" id="KW-1185">Reference proteome</keyword>
<dbReference type="RefSeq" id="WP_002709252.1">
    <property type="nucleotide sequence ID" value="NZ_JH651384.1"/>
</dbReference>
<name>A0A656HIM5_THINJ</name>
<dbReference type="AlphaFoldDB" id="A0A656HIM5"/>
<comment type="similarity">
    <text evidence="1 2">Belongs to the UPF0235 family.</text>
</comment>
<dbReference type="Pfam" id="PF02594">
    <property type="entry name" value="DUF167"/>
    <property type="match status" value="1"/>
</dbReference>
<dbReference type="SUPFAM" id="SSF69786">
    <property type="entry name" value="YggU-like"/>
    <property type="match status" value="1"/>
</dbReference>
<gene>
    <name evidence="3" type="ORF">Thini_2809</name>
</gene>
<evidence type="ECO:0000313" key="3">
    <source>
        <dbReference type="EMBL" id="EIJ35346.1"/>
    </source>
</evidence>
<evidence type="ECO:0000256" key="1">
    <source>
        <dbReference type="ARBA" id="ARBA00010364"/>
    </source>
</evidence>
<dbReference type="SMART" id="SM01152">
    <property type="entry name" value="DUF167"/>
    <property type="match status" value="1"/>
</dbReference>
<dbReference type="PANTHER" id="PTHR13420">
    <property type="entry name" value="UPF0235 PROTEIN C15ORF40"/>
    <property type="match status" value="1"/>
</dbReference>
<evidence type="ECO:0000256" key="2">
    <source>
        <dbReference type="HAMAP-Rule" id="MF_00634"/>
    </source>
</evidence>
<dbReference type="NCBIfam" id="TIGR00251">
    <property type="entry name" value="DUF167 family protein"/>
    <property type="match status" value="1"/>
</dbReference>
<dbReference type="GO" id="GO:0005737">
    <property type="term" value="C:cytoplasm"/>
    <property type="evidence" value="ECO:0007669"/>
    <property type="project" value="TreeGrafter"/>
</dbReference>
<dbReference type="InterPro" id="IPR003746">
    <property type="entry name" value="DUF167"/>
</dbReference>
<organism evidence="3 4">
    <name type="scientific">Thiothrix nivea (strain ATCC 35100 / DSM 5205 / JP2)</name>
    <dbReference type="NCBI Taxonomy" id="870187"/>
    <lineage>
        <taxon>Bacteria</taxon>
        <taxon>Pseudomonadati</taxon>
        <taxon>Pseudomonadota</taxon>
        <taxon>Gammaproteobacteria</taxon>
        <taxon>Thiotrichales</taxon>
        <taxon>Thiotrichaceae</taxon>
        <taxon>Thiothrix</taxon>
    </lineage>
</organism>
<proteinExistence type="inferred from homology"/>
<protein>
    <recommendedName>
        <fullName evidence="2">UPF0235 protein Thini_2809</fullName>
    </recommendedName>
</protein>
<evidence type="ECO:0000313" key="4">
    <source>
        <dbReference type="Proteomes" id="UP000005317"/>
    </source>
</evidence>
<dbReference type="InterPro" id="IPR036591">
    <property type="entry name" value="YggU-like_sf"/>
</dbReference>